<dbReference type="Pfam" id="PF00361">
    <property type="entry name" value="Proton_antipo_M"/>
    <property type="match status" value="1"/>
</dbReference>
<geneLocation type="mitochondrion" evidence="21"/>
<keyword evidence="10" id="KW-0249">Electron transport</keyword>
<keyword evidence="11 17" id="KW-1133">Transmembrane helix</keyword>
<evidence type="ECO:0000256" key="7">
    <source>
        <dbReference type="ARBA" id="ARBA00022692"/>
    </source>
</evidence>
<feature type="transmembrane region" description="Helical" evidence="17">
    <location>
        <begin position="152"/>
        <end position="170"/>
    </location>
</feature>
<dbReference type="InterPro" id="IPR010934">
    <property type="entry name" value="NADH_DH_su5_C"/>
</dbReference>
<dbReference type="GO" id="GO:0003954">
    <property type="term" value="F:NADH dehydrogenase activity"/>
    <property type="evidence" value="ECO:0007669"/>
    <property type="project" value="TreeGrafter"/>
</dbReference>
<feature type="transmembrane region" description="Helical" evidence="17">
    <location>
        <begin position="371"/>
        <end position="389"/>
    </location>
</feature>
<feature type="transmembrane region" description="Helical" evidence="17">
    <location>
        <begin position="213"/>
        <end position="233"/>
    </location>
</feature>
<dbReference type="InterPro" id="IPR001750">
    <property type="entry name" value="ND/Mrp_TM"/>
</dbReference>
<dbReference type="EC" id="7.1.1.2" evidence="3 17"/>
<name>A0AA49K4Y0_9MYRI</name>
<evidence type="ECO:0000256" key="6">
    <source>
        <dbReference type="ARBA" id="ARBA00022660"/>
    </source>
</evidence>
<feature type="domain" description="NADH dehydrogenase subunit 5 C-terminal" evidence="20">
    <location>
        <begin position="390"/>
        <end position="566"/>
    </location>
</feature>
<dbReference type="EMBL" id="OR038162">
    <property type="protein sequence ID" value="WKY95842.1"/>
    <property type="molecule type" value="Genomic_DNA"/>
</dbReference>
<dbReference type="InterPro" id="IPR001516">
    <property type="entry name" value="Proton_antipo_N"/>
</dbReference>
<feature type="transmembrane region" description="Helical" evidence="17">
    <location>
        <begin position="455"/>
        <end position="476"/>
    </location>
</feature>
<protein>
    <recommendedName>
        <fullName evidence="4 17">NADH-ubiquinone oxidoreductase chain 5</fullName>
        <ecNumber evidence="3 17">7.1.1.2</ecNumber>
    </recommendedName>
</protein>
<feature type="transmembrane region" description="Helical" evidence="17">
    <location>
        <begin position="269"/>
        <end position="287"/>
    </location>
</feature>
<evidence type="ECO:0000256" key="3">
    <source>
        <dbReference type="ARBA" id="ARBA00012944"/>
    </source>
</evidence>
<evidence type="ECO:0000259" key="19">
    <source>
        <dbReference type="Pfam" id="PF00662"/>
    </source>
</evidence>
<evidence type="ECO:0000256" key="14">
    <source>
        <dbReference type="ARBA" id="ARBA00023128"/>
    </source>
</evidence>
<dbReference type="Pfam" id="PF06455">
    <property type="entry name" value="NADH5_C"/>
    <property type="match status" value="1"/>
</dbReference>
<comment type="function">
    <text evidence="17">Core subunit of the mitochondrial membrane respiratory chain NADH dehydrogenase (Complex I) which catalyzes electron transfer from NADH through the respiratory chain, using ubiquinone as an electron acceptor. Essential for the catalytic activity and assembly of complex I.</text>
</comment>
<feature type="transmembrane region" description="Helical" evidence="17">
    <location>
        <begin position="394"/>
        <end position="412"/>
    </location>
</feature>
<evidence type="ECO:0000256" key="8">
    <source>
        <dbReference type="ARBA" id="ARBA00022792"/>
    </source>
</evidence>
<organism evidence="21">
    <name type="scientific">Spirobolus grahami</name>
    <dbReference type="NCBI Taxonomy" id="3065235"/>
    <lineage>
        <taxon>Eukaryota</taxon>
        <taxon>Metazoa</taxon>
        <taxon>Ecdysozoa</taxon>
        <taxon>Arthropoda</taxon>
        <taxon>Myriapoda</taxon>
        <taxon>Diplopoda</taxon>
        <taxon>Helminthomorpha</taxon>
        <taxon>Spirobolidae</taxon>
        <taxon>Spirobolus</taxon>
    </lineage>
</organism>
<feature type="transmembrane region" description="Helical" evidence="17">
    <location>
        <begin position="488"/>
        <end position="505"/>
    </location>
</feature>
<feature type="transmembrane region" description="Helical" evidence="17">
    <location>
        <begin position="239"/>
        <end position="262"/>
    </location>
</feature>
<evidence type="ECO:0000256" key="16">
    <source>
        <dbReference type="ARBA" id="ARBA00049551"/>
    </source>
</evidence>
<gene>
    <name evidence="21" type="primary">ND5</name>
</gene>
<proteinExistence type="inferred from homology"/>
<keyword evidence="14 17" id="KW-0496">Mitochondrion</keyword>
<evidence type="ECO:0000256" key="11">
    <source>
        <dbReference type="ARBA" id="ARBA00022989"/>
    </source>
</evidence>
<feature type="transmembrane region" description="Helical" evidence="17">
    <location>
        <begin position="47"/>
        <end position="69"/>
    </location>
</feature>
<feature type="transmembrane region" description="Helical" evidence="17">
    <location>
        <begin position="90"/>
        <end position="107"/>
    </location>
</feature>
<accession>A0AA49K4Y0</accession>
<dbReference type="Pfam" id="PF00662">
    <property type="entry name" value="Proton_antipo_N"/>
    <property type="match status" value="1"/>
</dbReference>
<keyword evidence="12 17" id="KW-0520">NAD</keyword>
<feature type="transmembrane region" description="Helical" evidence="17">
    <location>
        <begin position="336"/>
        <end position="359"/>
    </location>
</feature>
<keyword evidence="5 17" id="KW-0813">Transport</keyword>
<feature type="transmembrane region" description="Helical" evidence="17">
    <location>
        <begin position="176"/>
        <end position="201"/>
    </location>
</feature>
<evidence type="ECO:0000259" key="20">
    <source>
        <dbReference type="Pfam" id="PF06455"/>
    </source>
</evidence>
<evidence type="ECO:0000256" key="1">
    <source>
        <dbReference type="ARBA" id="ARBA00003257"/>
    </source>
</evidence>
<dbReference type="GO" id="GO:0015990">
    <property type="term" value="P:electron transport coupled proton transport"/>
    <property type="evidence" value="ECO:0007669"/>
    <property type="project" value="TreeGrafter"/>
</dbReference>
<reference evidence="21" key="1">
    <citation type="submission" date="2023-05" db="EMBL/GenBank/DDBJ databases">
        <authorList>
            <person name="Liu H."/>
            <person name="Xu W."/>
            <person name="Zhang W."/>
        </authorList>
    </citation>
    <scope>NUCLEOTIDE SEQUENCE</scope>
</reference>
<evidence type="ECO:0000259" key="18">
    <source>
        <dbReference type="Pfam" id="PF00361"/>
    </source>
</evidence>
<comment type="subcellular location">
    <subcellularLocation>
        <location evidence="2">Mitochondrion inner membrane</location>
        <topology evidence="2">Multi-pass membrane protein</topology>
    </subcellularLocation>
</comment>
<evidence type="ECO:0000256" key="4">
    <source>
        <dbReference type="ARBA" id="ARBA00021096"/>
    </source>
</evidence>
<dbReference type="AlphaFoldDB" id="A0AA49K4Y0"/>
<dbReference type="GO" id="GO:0008137">
    <property type="term" value="F:NADH dehydrogenase (ubiquinone) activity"/>
    <property type="evidence" value="ECO:0007669"/>
    <property type="project" value="UniProtKB-EC"/>
</dbReference>
<feature type="transmembrane region" description="Helical" evidence="17">
    <location>
        <begin position="549"/>
        <end position="566"/>
    </location>
</feature>
<keyword evidence="13 17" id="KW-0830">Ubiquinone</keyword>
<feature type="transmembrane region" description="Helical" evidence="17">
    <location>
        <begin position="12"/>
        <end position="41"/>
    </location>
</feature>
<comment type="function">
    <text evidence="1">Core subunit of the mitochondrial membrane respiratory chain NADH dehydrogenase (Complex I) that is believed to belong to the minimal assembly required for catalysis. Complex I functions in the transfer of electrons from NADH to the respiratory chain. The immediate electron acceptor for the enzyme is believed to be ubiquinone.</text>
</comment>
<dbReference type="PANTHER" id="PTHR42829:SF2">
    <property type="entry name" value="NADH-UBIQUINONE OXIDOREDUCTASE CHAIN 5"/>
    <property type="match status" value="1"/>
</dbReference>
<keyword evidence="7 17" id="KW-0812">Transmembrane</keyword>
<feature type="domain" description="NADH-Ubiquinone oxidoreductase (complex I) chain 5 N-terminal" evidence="19">
    <location>
        <begin position="43"/>
        <end position="91"/>
    </location>
</feature>
<evidence type="ECO:0000256" key="15">
    <source>
        <dbReference type="ARBA" id="ARBA00023136"/>
    </source>
</evidence>
<evidence type="ECO:0000256" key="5">
    <source>
        <dbReference type="ARBA" id="ARBA00022448"/>
    </source>
</evidence>
<evidence type="ECO:0000256" key="17">
    <source>
        <dbReference type="RuleBase" id="RU003404"/>
    </source>
</evidence>
<dbReference type="GO" id="GO:0005743">
    <property type="term" value="C:mitochondrial inner membrane"/>
    <property type="evidence" value="ECO:0007669"/>
    <property type="project" value="UniProtKB-SubCell"/>
</dbReference>
<evidence type="ECO:0000256" key="12">
    <source>
        <dbReference type="ARBA" id="ARBA00023027"/>
    </source>
</evidence>
<evidence type="ECO:0000256" key="9">
    <source>
        <dbReference type="ARBA" id="ARBA00022967"/>
    </source>
</evidence>
<sequence length="567" mass="61216">MWVLSMGNVWSVVLGVASLVCLFSGVVELLYGMSVVISWSFVGFGSLNMSVVVLIDYMSLVFCGVVLFITGMVLRYSEFYMGMGADSSRFFYLVLLFVGSMLVVVLSPSFLSLLLGWDGLGLVSYCLVIYYQNSKSYSAGFLTIMSNRLGDVGLLLAIGGLMGYGSWSIYGVWFDLYWWVAWCVLLAGMTKSAQIPFAAWLPAAMAAPTPVSALVHSSTLVTAGVYLLIRFTWFVGGEGYFMVFIMYAGLVTMSLAGWAAIFEHDLSSVIALSTLSQLGLMMVVVGAGGFSLAFFHLITHAMFKALLFLGAGKVIHSMGGNQDLRVMGSVVGGLPLTSLMMGLASLALCGFPFLAGFYSSDMVLDYMMAGYLGWFGVLVMLVGTFFTWLYSVRLIWVVMGGWWMGNVVSSLMDDESGYTTPMLFLAIGSVLSGSGLSWVILPLPGNDWFYSEIKLVPVILVLLGVVGGYVLGFSYVSESVVVSGLRGVGSGLGGLFFVSGAVLVSKPLRLGEGIGILVDSGWGETLGGRGVYQMWGLTTYYLQWMQENTVKVFLMVGLGWAVLFILV</sequence>
<keyword evidence="8" id="KW-0999">Mitochondrion inner membrane</keyword>
<dbReference type="PRINTS" id="PR01434">
    <property type="entry name" value="NADHDHGNASE5"/>
</dbReference>
<comment type="catalytic activity">
    <reaction evidence="16 17">
        <text>a ubiquinone + NADH + 5 H(+)(in) = a ubiquinol + NAD(+) + 4 H(+)(out)</text>
        <dbReference type="Rhea" id="RHEA:29091"/>
        <dbReference type="Rhea" id="RHEA-COMP:9565"/>
        <dbReference type="Rhea" id="RHEA-COMP:9566"/>
        <dbReference type="ChEBI" id="CHEBI:15378"/>
        <dbReference type="ChEBI" id="CHEBI:16389"/>
        <dbReference type="ChEBI" id="CHEBI:17976"/>
        <dbReference type="ChEBI" id="CHEBI:57540"/>
        <dbReference type="ChEBI" id="CHEBI:57945"/>
        <dbReference type="EC" id="7.1.1.2"/>
    </reaction>
</comment>
<keyword evidence="15 17" id="KW-0472">Membrane</keyword>
<feature type="domain" description="NADH:quinone oxidoreductase/Mrp antiporter transmembrane" evidence="18">
    <location>
        <begin position="108"/>
        <end position="387"/>
    </location>
</feature>
<dbReference type="GO" id="GO:0042773">
    <property type="term" value="P:ATP synthesis coupled electron transport"/>
    <property type="evidence" value="ECO:0007669"/>
    <property type="project" value="InterPro"/>
</dbReference>
<evidence type="ECO:0000256" key="10">
    <source>
        <dbReference type="ARBA" id="ARBA00022982"/>
    </source>
</evidence>
<evidence type="ECO:0000256" key="2">
    <source>
        <dbReference type="ARBA" id="ARBA00004448"/>
    </source>
</evidence>
<dbReference type="RefSeq" id="YP_010937981.1">
    <property type="nucleotide sequence ID" value="NC_082185.1"/>
</dbReference>
<feature type="transmembrane region" description="Helical" evidence="17">
    <location>
        <begin position="113"/>
        <end position="131"/>
    </location>
</feature>
<comment type="similarity">
    <text evidence="17">Belongs to the complex I subunit 5 family.</text>
</comment>
<feature type="transmembrane region" description="Helical" evidence="17">
    <location>
        <begin position="424"/>
        <end position="443"/>
    </location>
</feature>
<keyword evidence="6" id="KW-0679">Respiratory chain</keyword>
<evidence type="ECO:0000313" key="21">
    <source>
        <dbReference type="EMBL" id="WKY95842.1"/>
    </source>
</evidence>
<dbReference type="PANTHER" id="PTHR42829">
    <property type="entry name" value="NADH-UBIQUINONE OXIDOREDUCTASE CHAIN 5"/>
    <property type="match status" value="1"/>
</dbReference>
<keyword evidence="9" id="KW-1278">Translocase</keyword>
<dbReference type="CTD" id="4540"/>
<dbReference type="GeneID" id="84358292"/>
<dbReference type="InterPro" id="IPR003945">
    <property type="entry name" value="NU5C-like"/>
</dbReference>
<evidence type="ECO:0000256" key="13">
    <source>
        <dbReference type="ARBA" id="ARBA00023075"/>
    </source>
</evidence>